<feature type="transmembrane region" description="Helical" evidence="1">
    <location>
        <begin position="6"/>
        <end position="32"/>
    </location>
</feature>
<protein>
    <submittedName>
        <fullName evidence="2">Putative secreted protein</fullName>
    </submittedName>
</protein>
<proteinExistence type="evidence at transcript level"/>
<keyword evidence="1" id="KW-0472">Membrane</keyword>
<name>A0A023G0U8_AMBTT</name>
<organism evidence="2">
    <name type="scientific">Amblyomma triste</name>
    <name type="common">Neotropical tick</name>
    <dbReference type="NCBI Taxonomy" id="251400"/>
    <lineage>
        <taxon>Eukaryota</taxon>
        <taxon>Metazoa</taxon>
        <taxon>Ecdysozoa</taxon>
        <taxon>Arthropoda</taxon>
        <taxon>Chelicerata</taxon>
        <taxon>Arachnida</taxon>
        <taxon>Acari</taxon>
        <taxon>Parasitiformes</taxon>
        <taxon>Ixodida</taxon>
        <taxon>Ixodoidea</taxon>
        <taxon>Ixodidae</taxon>
        <taxon>Amblyomminae</taxon>
        <taxon>Amblyomma</taxon>
    </lineage>
</organism>
<reference evidence="2" key="1">
    <citation type="submission" date="2014-03" db="EMBL/GenBank/DDBJ databases">
        <title>The sialotranscriptome of Amblyomma triste, Amblyomma parvum and Amblyomma cajennense ticks, uncovered by 454-based RNA-seq.</title>
        <authorList>
            <person name="Garcia G.R."/>
            <person name="Gardinassi L.G."/>
            <person name="Ribeiro J.M."/>
            <person name="Anatriello E."/>
            <person name="Ferreira B.R."/>
            <person name="Moreira H.N."/>
            <person name="Mafra C."/>
            <person name="Olegario M.M."/>
            <person name="Szabo P.J."/>
            <person name="Miranda-Santos I.K."/>
            <person name="Maruyama S.R."/>
        </authorList>
    </citation>
    <scope>NUCLEOTIDE SEQUENCE</scope>
    <source>
        <strain evidence="2">Mato Grasso do Sul</strain>
        <tissue evidence="2">Salivary glands</tissue>
    </source>
</reference>
<keyword evidence="1" id="KW-1133">Transmembrane helix</keyword>
<dbReference type="AlphaFoldDB" id="A0A023G0U8"/>
<evidence type="ECO:0000313" key="2">
    <source>
        <dbReference type="EMBL" id="JAC27334.1"/>
    </source>
</evidence>
<evidence type="ECO:0000256" key="1">
    <source>
        <dbReference type="SAM" id="Phobius"/>
    </source>
</evidence>
<sequence>MNILFACLYLALIGCRDPLCVLLYMFLCLSIVRAFPKRRKGFHAAAKCILADCMYPNTHAYLHAYTH</sequence>
<accession>A0A023G0U8</accession>
<keyword evidence="1" id="KW-0812">Transmembrane</keyword>
<dbReference type="EMBL" id="GBBM01008084">
    <property type="protein sequence ID" value="JAC27334.1"/>
    <property type="molecule type" value="mRNA"/>
</dbReference>